<dbReference type="Pfam" id="PF04032">
    <property type="entry name" value="Rpr2"/>
    <property type="match status" value="1"/>
</dbReference>
<feature type="region of interest" description="Disordered" evidence="5">
    <location>
        <begin position="132"/>
        <end position="178"/>
    </location>
</feature>
<keyword evidence="3" id="KW-0862">Zinc</keyword>
<evidence type="ECO:0000313" key="7">
    <source>
        <dbReference type="Proteomes" id="UP000799424"/>
    </source>
</evidence>
<dbReference type="GO" id="GO:0005655">
    <property type="term" value="C:nucleolar ribonuclease P complex"/>
    <property type="evidence" value="ECO:0007669"/>
    <property type="project" value="TreeGrafter"/>
</dbReference>
<evidence type="ECO:0000313" key="6">
    <source>
        <dbReference type="EMBL" id="KAF2829708.1"/>
    </source>
</evidence>
<keyword evidence="2" id="KW-0479">Metal-binding</keyword>
<dbReference type="Gene3D" id="6.20.50.20">
    <property type="match status" value="1"/>
</dbReference>
<dbReference type="PANTHER" id="PTHR14742:SF0">
    <property type="entry name" value="RIBONUCLEASE P PROTEIN SUBUNIT P21"/>
    <property type="match status" value="1"/>
</dbReference>
<keyword evidence="1" id="KW-0819">tRNA processing</keyword>
<dbReference type="Proteomes" id="UP000799424">
    <property type="component" value="Unassembled WGS sequence"/>
</dbReference>
<dbReference type="GO" id="GO:0008033">
    <property type="term" value="P:tRNA processing"/>
    <property type="evidence" value="ECO:0007669"/>
    <property type="project" value="UniProtKB-KW"/>
</dbReference>
<evidence type="ECO:0000256" key="4">
    <source>
        <dbReference type="ARBA" id="ARBA00038402"/>
    </source>
</evidence>
<dbReference type="InterPro" id="IPR007175">
    <property type="entry name" value="Rpr2/Snm1/Rpp21"/>
</dbReference>
<evidence type="ECO:0000256" key="1">
    <source>
        <dbReference type="ARBA" id="ARBA00022694"/>
    </source>
</evidence>
<dbReference type="EMBL" id="MU006220">
    <property type="protein sequence ID" value="KAF2829708.1"/>
    <property type="molecule type" value="Genomic_DNA"/>
</dbReference>
<proteinExistence type="inferred from homology"/>
<dbReference type="GO" id="GO:0046872">
    <property type="term" value="F:metal ion binding"/>
    <property type="evidence" value="ECO:0007669"/>
    <property type="project" value="UniProtKB-KW"/>
</dbReference>
<reference evidence="6" key="1">
    <citation type="journal article" date="2020" name="Stud. Mycol.">
        <title>101 Dothideomycetes genomes: a test case for predicting lifestyles and emergence of pathogens.</title>
        <authorList>
            <person name="Haridas S."/>
            <person name="Albert R."/>
            <person name="Binder M."/>
            <person name="Bloem J."/>
            <person name="Labutti K."/>
            <person name="Salamov A."/>
            <person name="Andreopoulos B."/>
            <person name="Baker S."/>
            <person name="Barry K."/>
            <person name="Bills G."/>
            <person name="Bluhm B."/>
            <person name="Cannon C."/>
            <person name="Castanera R."/>
            <person name="Culley D."/>
            <person name="Daum C."/>
            <person name="Ezra D."/>
            <person name="Gonzalez J."/>
            <person name="Henrissat B."/>
            <person name="Kuo A."/>
            <person name="Liang C."/>
            <person name="Lipzen A."/>
            <person name="Lutzoni F."/>
            <person name="Magnuson J."/>
            <person name="Mondo S."/>
            <person name="Nolan M."/>
            <person name="Ohm R."/>
            <person name="Pangilinan J."/>
            <person name="Park H.-J."/>
            <person name="Ramirez L."/>
            <person name="Alfaro M."/>
            <person name="Sun H."/>
            <person name="Tritt A."/>
            <person name="Yoshinaga Y."/>
            <person name="Zwiers L.-H."/>
            <person name="Turgeon B."/>
            <person name="Goodwin S."/>
            <person name="Spatafora J."/>
            <person name="Crous P."/>
            <person name="Grigoriev I."/>
        </authorList>
    </citation>
    <scope>NUCLEOTIDE SEQUENCE</scope>
    <source>
        <strain evidence="6">CBS 113818</strain>
    </source>
</reference>
<dbReference type="PANTHER" id="PTHR14742">
    <property type="entry name" value="RIBONUCLEASE P SUBUNIT P21"/>
    <property type="match status" value="1"/>
</dbReference>
<evidence type="ECO:0000256" key="5">
    <source>
        <dbReference type="SAM" id="MobiDB-lite"/>
    </source>
</evidence>
<dbReference type="AlphaFoldDB" id="A0A6A7AAD7"/>
<sequence length="178" mass="19319">MSKVKPPKSKGIPSKHLHARTTFLYQAATYLTLQTASNQAVDDPLADDQASSQTRSPVAIRLCSDLQQVSRKAQLRLSVHLKRTMCKRCNTVLVPGRTATQIVENLSKGGKKPWADVLVLKCTTCGGKKKFPVGATKQPKKKDRIVVTEDDTSTTSPGDLQEPDSAVQTSTEIDSNTG</sequence>
<keyword evidence="7" id="KW-1185">Reference proteome</keyword>
<feature type="compositionally biased region" description="Polar residues" evidence="5">
    <location>
        <begin position="166"/>
        <end position="178"/>
    </location>
</feature>
<comment type="similarity">
    <text evidence="4">Belongs to the eukaryotic/archaeal RNase P protein component 4 family.</text>
</comment>
<protein>
    <submittedName>
        <fullName evidence="6">Rpr2-domain-containing protein</fullName>
    </submittedName>
</protein>
<accession>A0A6A7AAD7</accession>
<name>A0A6A7AAD7_9PLEO</name>
<gene>
    <name evidence="6" type="ORF">CC86DRAFT_173678</name>
</gene>
<evidence type="ECO:0000256" key="3">
    <source>
        <dbReference type="ARBA" id="ARBA00022833"/>
    </source>
</evidence>
<dbReference type="OrthoDB" id="128536at2759"/>
<evidence type="ECO:0000256" key="2">
    <source>
        <dbReference type="ARBA" id="ARBA00022723"/>
    </source>
</evidence>
<organism evidence="6 7">
    <name type="scientific">Ophiobolus disseminans</name>
    <dbReference type="NCBI Taxonomy" id="1469910"/>
    <lineage>
        <taxon>Eukaryota</taxon>
        <taxon>Fungi</taxon>
        <taxon>Dikarya</taxon>
        <taxon>Ascomycota</taxon>
        <taxon>Pezizomycotina</taxon>
        <taxon>Dothideomycetes</taxon>
        <taxon>Pleosporomycetidae</taxon>
        <taxon>Pleosporales</taxon>
        <taxon>Pleosporineae</taxon>
        <taxon>Phaeosphaeriaceae</taxon>
        <taxon>Ophiobolus</taxon>
    </lineage>
</organism>